<accession>A0A8S1KUP0</accession>
<keyword evidence="1" id="KW-0175">Coiled coil</keyword>
<dbReference type="OMA" id="GYDRQIQ"/>
<dbReference type="EMBL" id="CAJJDM010000023">
    <property type="protein sequence ID" value="CAD8057052.1"/>
    <property type="molecule type" value="Genomic_DNA"/>
</dbReference>
<protein>
    <submittedName>
        <fullName evidence="2">Uncharacterized protein</fullName>
    </submittedName>
</protein>
<dbReference type="Proteomes" id="UP000688137">
    <property type="component" value="Unassembled WGS sequence"/>
</dbReference>
<evidence type="ECO:0000313" key="2">
    <source>
        <dbReference type="EMBL" id="CAD8057052.1"/>
    </source>
</evidence>
<keyword evidence="3" id="KW-1185">Reference proteome</keyword>
<comment type="caution">
    <text evidence="2">The sequence shown here is derived from an EMBL/GenBank/DDBJ whole genome shotgun (WGS) entry which is preliminary data.</text>
</comment>
<reference evidence="2" key="1">
    <citation type="submission" date="2021-01" db="EMBL/GenBank/DDBJ databases">
        <authorList>
            <consortium name="Genoscope - CEA"/>
            <person name="William W."/>
        </authorList>
    </citation>
    <scope>NUCLEOTIDE SEQUENCE</scope>
</reference>
<name>A0A8S1KUP0_PARPR</name>
<gene>
    <name evidence="2" type="ORF">PPRIM_AZ9-3.1.T0250230</name>
</gene>
<dbReference type="AlphaFoldDB" id="A0A8S1KUP0"/>
<proteinExistence type="predicted"/>
<feature type="coiled-coil region" evidence="1">
    <location>
        <begin position="106"/>
        <end position="209"/>
    </location>
</feature>
<organism evidence="2 3">
    <name type="scientific">Paramecium primaurelia</name>
    <dbReference type="NCBI Taxonomy" id="5886"/>
    <lineage>
        <taxon>Eukaryota</taxon>
        <taxon>Sar</taxon>
        <taxon>Alveolata</taxon>
        <taxon>Ciliophora</taxon>
        <taxon>Intramacronucleata</taxon>
        <taxon>Oligohymenophorea</taxon>
        <taxon>Peniculida</taxon>
        <taxon>Parameciidae</taxon>
        <taxon>Paramecium</taxon>
    </lineage>
</organism>
<sequence>MRQQISAPAYGVGYKTPFSLTQQGAIKLISQPSFQNQVQPMAQQQYQQQQQSYPQQYNRQVYPINGNTNVNRGTWEQQGGVQRIQSSHGNVPVQSPLQVVDLQQVEEPWRIKVQELQNRIKELEAQQQNKQDNDDEESELSQAYSQIQQLVNTIKILQDEIQQLQEKLEQKQNMIDGYDRQIQEKDKEIEEANQYIQELHGQLEEQTTNVEEKHKYLFDEVNTWKKKFIEQNKEFHQKQEELMILQAELDNLKNAQIIIGKSSDYKQQK</sequence>
<evidence type="ECO:0000256" key="1">
    <source>
        <dbReference type="SAM" id="Coils"/>
    </source>
</evidence>
<evidence type="ECO:0000313" key="3">
    <source>
        <dbReference type="Proteomes" id="UP000688137"/>
    </source>
</evidence>